<keyword evidence="3" id="KW-1185">Reference proteome</keyword>
<evidence type="ECO:0000313" key="3">
    <source>
        <dbReference type="Proteomes" id="UP001555786"/>
    </source>
</evidence>
<organism evidence="2 3">
    <name type="scientific">Labrys neptuniae</name>
    <dbReference type="NCBI Taxonomy" id="376174"/>
    <lineage>
        <taxon>Bacteria</taxon>
        <taxon>Pseudomonadati</taxon>
        <taxon>Pseudomonadota</taxon>
        <taxon>Alphaproteobacteria</taxon>
        <taxon>Hyphomicrobiales</taxon>
        <taxon>Xanthobacteraceae</taxon>
        <taxon>Labrys</taxon>
    </lineage>
</organism>
<proteinExistence type="predicted"/>
<feature type="compositionally biased region" description="Low complexity" evidence="1">
    <location>
        <begin position="420"/>
        <end position="438"/>
    </location>
</feature>
<feature type="region of interest" description="Disordered" evidence="1">
    <location>
        <begin position="48"/>
        <end position="134"/>
    </location>
</feature>
<dbReference type="EMBL" id="JBFNQD010000004">
    <property type="protein sequence ID" value="MEW9306949.1"/>
    <property type="molecule type" value="Genomic_DNA"/>
</dbReference>
<feature type="compositionally biased region" description="Polar residues" evidence="1">
    <location>
        <begin position="396"/>
        <end position="410"/>
    </location>
</feature>
<comment type="caution">
    <text evidence="2">The sequence shown here is derived from an EMBL/GenBank/DDBJ whole genome shotgun (WGS) entry which is preliminary data.</text>
</comment>
<feature type="region of interest" description="Disordered" evidence="1">
    <location>
        <begin position="330"/>
        <end position="359"/>
    </location>
</feature>
<dbReference type="RefSeq" id="WP_367624521.1">
    <property type="nucleotide sequence ID" value="NZ_JBFNQD010000004.1"/>
</dbReference>
<feature type="compositionally biased region" description="Polar residues" evidence="1">
    <location>
        <begin position="335"/>
        <end position="345"/>
    </location>
</feature>
<gene>
    <name evidence="2" type="ORF">ABXS05_15460</name>
</gene>
<evidence type="ECO:0000313" key="2">
    <source>
        <dbReference type="EMBL" id="MEW9306949.1"/>
    </source>
</evidence>
<feature type="compositionally biased region" description="Polar residues" evidence="1">
    <location>
        <begin position="109"/>
        <end position="119"/>
    </location>
</feature>
<reference evidence="2 3" key="1">
    <citation type="submission" date="2024-07" db="EMBL/GenBank/DDBJ databases">
        <title>Description of Labrys sedimenti sp. nov., isolated from a diclofenac-degrading enrichment culture.</title>
        <authorList>
            <person name="Tancsics A."/>
            <person name="Csepanyi A."/>
        </authorList>
    </citation>
    <scope>NUCLEOTIDE SEQUENCE [LARGE SCALE GENOMIC DNA]</scope>
    <source>
        <strain evidence="2 3">LMG 23578</strain>
    </source>
</reference>
<accession>A0ABV3PNR0</accession>
<name>A0ABV3PNR0_9HYPH</name>
<protein>
    <submittedName>
        <fullName evidence="2">Uncharacterized protein</fullName>
    </submittedName>
</protein>
<feature type="compositionally biased region" description="Basic and acidic residues" evidence="1">
    <location>
        <begin position="7"/>
        <end position="19"/>
    </location>
</feature>
<dbReference type="Proteomes" id="UP001555786">
    <property type="component" value="Unassembled WGS sequence"/>
</dbReference>
<feature type="region of interest" description="Disordered" evidence="1">
    <location>
        <begin position="386"/>
        <end position="438"/>
    </location>
</feature>
<evidence type="ECO:0000256" key="1">
    <source>
        <dbReference type="SAM" id="MobiDB-lite"/>
    </source>
</evidence>
<feature type="region of interest" description="Disordered" evidence="1">
    <location>
        <begin position="7"/>
        <end position="26"/>
    </location>
</feature>
<sequence length="496" mass="48681">MVYLEKLNDLKGRRSDTKAKTGNADNPLNFALAAGAVGLGIALLESEQAAANSDPKSGLSHDDRRVSDTPAAAEQAKAGVDHSATADHPIHNEANNGPAATNGAEVNVQAASSPPSENSPDGLPRGAESAHASATAAHGSAGSYAAGALIGTALADDALSATLSHSSSGEGGLAAVTHPISAVTGLLAEALTPVEHILEPVSLAVTGPLAEALAPVGQVLEPVTDVVHDLLGDNGVLPVSLDIGETVKEVLGPDGIIGSLIGGDGNIIKGLVDPGNSLDTVVTKVTSLAGGDDGNILHALADTGKEGLDGVVGKDGLVGSILGSGGVLAGLTGGQDETPSQSTDNGGHHDSNNLDGLADAGKEGLDGVVGKDGIVGGLLGSGGVLSGLTGGHDDPSSQPNNGSHNSTSPVATAAHESTPAPATESVSATETAAATTHAAAETPTDMFAATHAALQITEGVAHALTPILTFVGQPFIDDDGHTDTDHSHHASTHHAA</sequence>